<evidence type="ECO:0000259" key="3">
    <source>
        <dbReference type="PROSITE" id="PS50110"/>
    </source>
</evidence>
<keyword evidence="5" id="KW-1185">Reference proteome</keyword>
<reference evidence="4 5" key="1">
    <citation type="submission" date="2018-03" db="EMBL/GenBank/DDBJ databases">
        <authorList>
            <person name="Keele B.F."/>
        </authorList>
    </citation>
    <scope>NUCLEOTIDE SEQUENCE [LARGE SCALE GENOMIC DNA]</scope>
    <source>
        <strain evidence="4 5">YL28-9</strain>
    </source>
</reference>
<dbReference type="SMART" id="SM00331">
    <property type="entry name" value="PP2C_SIG"/>
    <property type="match status" value="1"/>
</dbReference>
<feature type="domain" description="Response regulatory" evidence="3">
    <location>
        <begin position="4"/>
        <end position="120"/>
    </location>
</feature>
<dbReference type="Gene3D" id="3.40.50.2300">
    <property type="match status" value="1"/>
</dbReference>
<dbReference type="CDD" id="cd00156">
    <property type="entry name" value="REC"/>
    <property type="match status" value="1"/>
</dbReference>
<dbReference type="SUPFAM" id="SSF52172">
    <property type="entry name" value="CheY-like"/>
    <property type="match status" value="1"/>
</dbReference>
<dbReference type="Pfam" id="PF00072">
    <property type="entry name" value="Response_reg"/>
    <property type="match status" value="1"/>
</dbReference>
<dbReference type="RefSeq" id="WP_107215627.1">
    <property type="nucleotide sequence ID" value="NZ_KZ686269.1"/>
</dbReference>
<comment type="caution">
    <text evidence="4">The sequence shown here is derived from an EMBL/GenBank/DDBJ whole genome shotgun (WGS) entry which is preliminary data.</text>
</comment>
<proteinExistence type="predicted"/>
<evidence type="ECO:0000256" key="1">
    <source>
        <dbReference type="ARBA" id="ARBA00022801"/>
    </source>
</evidence>
<dbReference type="PANTHER" id="PTHR43156:SF2">
    <property type="entry name" value="STAGE II SPORULATION PROTEIN E"/>
    <property type="match status" value="1"/>
</dbReference>
<dbReference type="OrthoDB" id="9763484at2"/>
<dbReference type="SUPFAM" id="SSF81606">
    <property type="entry name" value="PP2C-like"/>
    <property type="match status" value="1"/>
</dbReference>
<dbReference type="Proteomes" id="UP000240912">
    <property type="component" value="Unassembled WGS sequence"/>
</dbReference>
<dbReference type="EMBL" id="PYLS01000005">
    <property type="protein sequence ID" value="PST83367.1"/>
    <property type="molecule type" value="Genomic_DNA"/>
</dbReference>
<accession>A0A2T3HLQ0</accession>
<dbReference type="Gene3D" id="3.60.40.10">
    <property type="entry name" value="PPM-type phosphatase domain"/>
    <property type="match status" value="1"/>
</dbReference>
<dbReference type="InterPro" id="IPR001932">
    <property type="entry name" value="PPM-type_phosphatase-like_dom"/>
</dbReference>
<dbReference type="InterPro" id="IPR001789">
    <property type="entry name" value="Sig_transdc_resp-reg_receiver"/>
</dbReference>
<dbReference type="PANTHER" id="PTHR43156">
    <property type="entry name" value="STAGE II SPORULATION PROTEIN E-RELATED"/>
    <property type="match status" value="1"/>
</dbReference>
<keyword evidence="1" id="KW-0378">Hydrolase</keyword>
<evidence type="ECO:0000313" key="5">
    <source>
        <dbReference type="Proteomes" id="UP000240912"/>
    </source>
</evidence>
<dbReference type="InterPro" id="IPR052016">
    <property type="entry name" value="Bact_Sigma-Reg"/>
</dbReference>
<evidence type="ECO:0000313" key="4">
    <source>
        <dbReference type="EMBL" id="PST83367.1"/>
    </source>
</evidence>
<gene>
    <name evidence="4" type="ORF">C7T94_12380</name>
</gene>
<sequence length="374" mass="43289">MDKNILLVDDDIIQLKLYERLLTNHGYSCATALSVDEAEKILEDRIPDLIISDYEMPDKNGFDFRKRLLQNKQLRNVPFLFLTSVNDEHFIQQGLDLKAIDYMAKDIPPARILSKINNLMLAVREHYERSLSELKEIAEKLNLRNIPRKAPQLQKFSINYYSKFYQDQPGGDFIDFVRVDDRYTFVILGDVMGKRWGAWFFSFSFLSYIRSAIRLCVYNENYSLSEILSKLNKVLFADELLEDIFSTVSIVLLDDQEGRVLYSGAGDLPILKFDNHEQGLHSFQSSGILLGFTEQFPFDETEIVMERGEELYMISDGMIDFEMNGQKKSDLELFKGKLLGLKVKGVSTETIKDQLFNKNQAQVDDCSIIIIKRK</sequence>
<dbReference type="InterPro" id="IPR036457">
    <property type="entry name" value="PPM-type-like_dom_sf"/>
</dbReference>
<organism evidence="4 5">
    <name type="scientific">Pedobacter yulinensis</name>
    <dbReference type="NCBI Taxonomy" id="2126353"/>
    <lineage>
        <taxon>Bacteria</taxon>
        <taxon>Pseudomonadati</taxon>
        <taxon>Bacteroidota</taxon>
        <taxon>Sphingobacteriia</taxon>
        <taxon>Sphingobacteriales</taxon>
        <taxon>Sphingobacteriaceae</taxon>
        <taxon>Pedobacter</taxon>
    </lineage>
</organism>
<dbReference type="AlphaFoldDB" id="A0A2T3HLQ0"/>
<keyword evidence="2" id="KW-0597">Phosphoprotein</keyword>
<dbReference type="InterPro" id="IPR011006">
    <property type="entry name" value="CheY-like_superfamily"/>
</dbReference>
<dbReference type="GO" id="GO:0016791">
    <property type="term" value="F:phosphatase activity"/>
    <property type="evidence" value="ECO:0007669"/>
    <property type="project" value="TreeGrafter"/>
</dbReference>
<dbReference type="SMART" id="SM00448">
    <property type="entry name" value="REC"/>
    <property type="match status" value="1"/>
</dbReference>
<name>A0A2T3HLQ0_9SPHI</name>
<dbReference type="Pfam" id="PF07228">
    <property type="entry name" value="SpoIIE"/>
    <property type="match status" value="1"/>
</dbReference>
<protein>
    <submittedName>
        <fullName evidence="4">Response regulator</fullName>
    </submittedName>
</protein>
<dbReference type="PROSITE" id="PS50110">
    <property type="entry name" value="RESPONSE_REGULATORY"/>
    <property type="match status" value="1"/>
</dbReference>
<evidence type="ECO:0000256" key="2">
    <source>
        <dbReference type="PROSITE-ProRule" id="PRU00169"/>
    </source>
</evidence>
<dbReference type="GO" id="GO:0000160">
    <property type="term" value="P:phosphorelay signal transduction system"/>
    <property type="evidence" value="ECO:0007669"/>
    <property type="project" value="InterPro"/>
</dbReference>
<feature type="modified residue" description="4-aspartylphosphate" evidence="2">
    <location>
        <position position="53"/>
    </location>
</feature>